<dbReference type="AlphaFoldDB" id="A0A317Q8D7"/>
<organism evidence="2 3">
    <name type="scientific">Mangrovibacter plantisponsor</name>
    <dbReference type="NCBI Taxonomy" id="451513"/>
    <lineage>
        <taxon>Bacteria</taxon>
        <taxon>Pseudomonadati</taxon>
        <taxon>Pseudomonadota</taxon>
        <taxon>Gammaproteobacteria</taxon>
        <taxon>Enterobacterales</taxon>
        <taxon>Enterobacteriaceae</taxon>
        <taxon>Mangrovibacter</taxon>
    </lineage>
</organism>
<dbReference type="Pfam" id="PF03401">
    <property type="entry name" value="TctC"/>
    <property type="match status" value="1"/>
</dbReference>
<keyword evidence="3" id="KW-1185">Reference proteome</keyword>
<evidence type="ECO:0000313" key="3">
    <source>
        <dbReference type="Proteomes" id="UP000246744"/>
    </source>
</evidence>
<keyword evidence="2" id="KW-0675">Receptor</keyword>
<dbReference type="PANTHER" id="PTHR42928">
    <property type="entry name" value="TRICARBOXYLATE-BINDING PROTEIN"/>
    <property type="match status" value="1"/>
</dbReference>
<comment type="caution">
    <text evidence="2">The sequence shown here is derived from an EMBL/GenBank/DDBJ whole genome shotgun (WGS) entry which is preliminary data.</text>
</comment>
<accession>A0A317Q8D7</accession>
<comment type="similarity">
    <text evidence="1">Belongs to the UPF0065 (bug) family.</text>
</comment>
<dbReference type="Proteomes" id="UP000246744">
    <property type="component" value="Unassembled WGS sequence"/>
</dbReference>
<name>A0A317Q8D7_9ENTR</name>
<dbReference type="Gene3D" id="3.40.190.150">
    <property type="entry name" value="Bordetella uptake gene, domain 1"/>
    <property type="match status" value="1"/>
</dbReference>
<evidence type="ECO:0000313" key="2">
    <source>
        <dbReference type="EMBL" id="PWW11631.1"/>
    </source>
</evidence>
<reference evidence="2 3" key="1">
    <citation type="submission" date="2018-05" db="EMBL/GenBank/DDBJ databases">
        <title>Genomic Encyclopedia of Type Strains, Phase IV (KMG-IV): sequencing the most valuable type-strain genomes for metagenomic binning, comparative biology and taxonomic classification.</title>
        <authorList>
            <person name="Goeker M."/>
        </authorList>
    </citation>
    <scope>NUCLEOTIDE SEQUENCE [LARGE SCALE GENOMIC DNA]</scope>
    <source>
        <strain evidence="2 3">DSM 19579</strain>
    </source>
</reference>
<sequence length="327" mass="35974">MAVSRRALLGLGASMLLPRMASGAHTDPKGAANRAVFGYGRTGLGTELGEKILALLPNYYPQRSWQIENMPGENSIRAMRYVCQAPRDGSTILLAQSPQMTAFPSLYRQLPYSPERDFIPLAITGEYALFMALGPVVDPAVKSLDDYLRWVVKNPSFNNIGFTQFGSPGNMAQLILSREKGVALQPQVYRGTSMIIDDLLEGYLAAAFLIGGNGARLMRNGILRPIAVTSQFRVPGWDVPTCREQGIPQINLTGWYGWFLPAGTPDSIAKPLQAAMQNLIVSYDCLEVLRSSSLKPVYDSPATITTRIKTEQAHYAALVEEYRVQRV</sequence>
<dbReference type="Gene3D" id="3.40.190.10">
    <property type="entry name" value="Periplasmic binding protein-like II"/>
    <property type="match status" value="1"/>
</dbReference>
<protein>
    <submittedName>
        <fullName evidence="2">Tripartite-type tricarboxylate transporter receptor subunit TctC</fullName>
    </submittedName>
</protein>
<evidence type="ECO:0000256" key="1">
    <source>
        <dbReference type="ARBA" id="ARBA00006987"/>
    </source>
</evidence>
<dbReference type="OrthoDB" id="5171643at2"/>
<dbReference type="PANTHER" id="PTHR42928:SF5">
    <property type="entry name" value="BLR1237 PROTEIN"/>
    <property type="match status" value="1"/>
</dbReference>
<proteinExistence type="inferred from homology"/>
<dbReference type="InterPro" id="IPR042100">
    <property type="entry name" value="Bug_dom1"/>
</dbReference>
<dbReference type="EMBL" id="QGTS01000002">
    <property type="protein sequence ID" value="PWW11631.1"/>
    <property type="molecule type" value="Genomic_DNA"/>
</dbReference>
<dbReference type="RefSeq" id="WP_110024912.1">
    <property type="nucleotide sequence ID" value="NZ_QGTS01000002.1"/>
</dbReference>
<gene>
    <name evidence="2" type="ORF">DES37_102239</name>
</gene>
<dbReference type="InterPro" id="IPR005064">
    <property type="entry name" value="BUG"/>
</dbReference>